<protein>
    <submittedName>
        <fullName evidence="2">Com family DNA-binding transcriptional regulator</fullName>
    </submittedName>
</protein>
<comment type="caution">
    <text evidence="2">The sequence shown here is derived from an EMBL/GenBank/DDBJ whole genome shotgun (WGS) entry which is preliminary data.</text>
</comment>
<evidence type="ECO:0000313" key="3">
    <source>
        <dbReference type="Proteomes" id="UP000484076"/>
    </source>
</evidence>
<dbReference type="EMBL" id="WHUT02000006">
    <property type="protein sequence ID" value="NUB45043.1"/>
    <property type="molecule type" value="Genomic_DNA"/>
</dbReference>
<evidence type="ECO:0000313" key="2">
    <source>
        <dbReference type="EMBL" id="NUB45043.1"/>
    </source>
</evidence>
<organism evidence="2 3">
    <name type="scientific">Fertoeibacter niger</name>
    <dbReference type="NCBI Taxonomy" id="2656921"/>
    <lineage>
        <taxon>Bacteria</taxon>
        <taxon>Pseudomonadati</taxon>
        <taxon>Pseudomonadota</taxon>
        <taxon>Alphaproteobacteria</taxon>
        <taxon>Rhodobacterales</taxon>
        <taxon>Paracoccaceae</taxon>
        <taxon>Fertoeibacter</taxon>
    </lineage>
</organism>
<gene>
    <name evidence="2" type="ORF">GEU84_011645</name>
</gene>
<reference evidence="2" key="1">
    <citation type="submission" date="2020-05" db="EMBL/GenBank/DDBJ databases">
        <title>Fertoebacter nigrum gen. nov., sp. nov., a new member of the family Rhodobacteraceae.</title>
        <authorList>
            <person name="Szuroczki S."/>
            <person name="Abbaszade G."/>
            <person name="Buni D."/>
            <person name="Schumann P."/>
            <person name="Toth E."/>
        </authorList>
    </citation>
    <scope>NUCLEOTIDE SEQUENCE</scope>
    <source>
        <strain evidence="2">RG-N-1a</strain>
    </source>
</reference>
<name>A0A8X8H018_9RHOB</name>
<evidence type="ECO:0000256" key="1">
    <source>
        <dbReference type="SAM" id="MobiDB-lite"/>
    </source>
</evidence>
<dbReference type="Proteomes" id="UP000484076">
    <property type="component" value="Unassembled WGS sequence"/>
</dbReference>
<keyword evidence="2" id="KW-0238">DNA-binding</keyword>
<keyword evidence="3" id="KW-1185">Reference proteome</keyword>
<dbReference type="InterPro" id="IPR019294">
    <property type="entry name" value="Translation_reg_Com"/>
</dbReference>
<proteinExistence type="predicted"/>
<feature type="region of interest" description="Disordered" evidence="1">
    <location>
        <begin position="44"/>
        <end position="71"/>
    </location>
</feature>
<dbReference type="GO" id="GO:0003677">
    <property type="term" value="F:DNA binding"/>
    <property type="evidence" value="ECO:0007669"/>
    <property type="project" value="UniProtKB-KW"/>
</dbReference>
<dbReference type="NCBIfam" id="TIGR01053">
    <property type="entry name" value="LSD1"/>
    <property type="match status" value="1"/>
</dbReference>
<accession>A0A8X8H018</accession>
<dbReference type="Pfam" id="PF10122">
    <property type="entry name" value="Zn_ribbon_Com"/>
    <property type="match status" value="1"/>
</dbReference>
<dbReference type="AlphaFoldDB" id="A0A8X8H018"/>
<sequence length="71" mass="7888">MTPASRDVEMRCSGCARLLFKMEPQALRGRVSVKCPRCRAFNHLRPQTSPPPERASAVEERACGSSFPPKT</sequence>